<dbReference type="Proteomes" id="UP000235965">
    <property type="component" value="Unassembled WGS sequence"/>
</dbReference>
<evidence type="ECO:0000313" key="1">
    <source>
        <dbReference type="EMBL" id="PNF26430.1"/>
    </source>
</evidence>
<dbReference type="InParanoid" id="A0A2J7QCW9"/>
<reference evidence="1 2" key="1">
    <citation type="submission" date="2017-12" db="EMBL/GenBank/DDBJ databases">
        <title>Hemimetabolous genomes reveal molecular basis of termite eusociality.</title>
        <authorList>
            <person name="Harrison M.C."/>
            <person name="Jongepier E."/>
            <person name="Robertson H.M."/>
            <person name="Arning N."/>
            <person name="Bitard-Feildel T."/>
            <person name="Chao H."/>
            <person name="Childers C.P."/>
            <person name="Dinh H."/>
            <person name="Doddapaneni H."/>
            <person name="Dugan S."/>
            <person name="Gowin J."/>
            <person name="Greiner C."/>
            <person name="Han Y."/>
            <person name="Hu H."/>
            <person name="Hughes D.S.T."/>
            <person name="Huylmans A.-K."/>
            <person name="Kemena C."/>
            <person name="Kremer L.P.M."/>
            <person name="Lee S.L."/>
            <person name="Lopez-Ezquerra A."/>
            <person name="Mallet L."/>
            <person name="Monroy-Kuhn J.M."/>
            <person name="Moser A."/>
            <person name="Murali S.C."/>
            <person name="Muzny D.M."/>
            <person name="Otani S."/>
            <person name="Piulachs M.-D."/>
            <person name="Poelchau M."/>
            <person name="Qu J."/>
            <person name="Schaub F."/>
            <person name="Wada-Katsumata A."/>
            <person name="Worley K.C."/>
            <person name="Xie Q."/>
            <person name="Ylla G."/>
            <person name="Poulsen M."/>
            <person name="Gibbs R.A."/>
            <person name="Schal C."/>
            <person name="Richards S."/>
            <person name="Belles X."/>
            <person name="Korb J."/>
            <person name="Bornberg-Bauer E."/>
        </authorList>
    </citation>
    <scope>NUCLEOTIDE SEQUENCE [LARGE SCALE GENOMIC DNA]</scope>
    <source>
        <tissue evidence="1">Whole body</tissue>
    </source>
</reference>
<comment type="caution">
    <text evidence="1">The sequence shown here is derived from an EMBL/GenBank/DDBJ whole genome shotgun (WGS) entry which is preliminary data.</text>
</comment>
<evidence type="ECO:0008006" key="3">
    <source>
        <dbReference type="Google" id="ProtNLM"/>
    </source>
</evidence>
<keyword evidence="2" id="KW-1185">Reference proteome</keyword>
<accession>A0A2J7QCW9</accession>
<organism evidence="1 2">
    <name type="scientific">Cryptotermes secundus</name>
    <dbReference type="NCBI Taxonomy" id="105785"/>
    <lineage>
        <taxon>Eukaryota</taxon>
        <taxon>Metazoa</taxon>
        <taxon>Ecdysozoa</taxon>
        <taxon>Arthropoda</taxon>
        <taxon>Hexapoda</taxon>
        <taxon>Insecta</taxon>
        <taxon>Pterygota</taxon>
        <taxon>Neoptera</taxon>
        <taxon>Polyneoptera</taxon>
        <taxon>Dictyoptera</taxon>
        <taxon>Blattodea</taxon>
        <taxon>Blattoidea</taxon>
        <taxon>Termitoidae</taxon>
        <taxon>Kalotermitidae</taxon>
        <taxon>Cryptotermitinae</taxon>
        <taxon>Cryptotermes</taxon>
    </lineage>
</organism>
<proteinExistence type="predicted"/>
<dbReference type="EMBL" id="NEVH01015858">
    <property type="protein sequence ID" value="PNF26430.1"/>
    <property type="molecule type" value="Genomic_DNA"/>
</dbReference>
<dbReference type="STRING" id="105785.A0A2J7QCW9"/>
<evidence type="ECO:0000313" key="2">
    <source>
        <dbReference type="Proteomes" id="UP000235965"/>
    </source>
</evidence>
<name>A0A2J7QCW9_9NEOP</name>
<sequence length="633" mass="71804">MLRTTVGLLYSNSVLSRILPQQARQIRRVNLTSLQWMSSKDIMDPSASNTQDFLLQDIKSSRDTTQVLKIVGIHHKIMNNRHVMQSLKCLFELKKSGKCSMTNEQIVNSPDFIKLCKRLKSQARGITLNDTIQALKTVSFVGVPASSTIIQVLLQLIRQGVNDLSLHQIIFLEFMMRNFDRNPLVDALRIAFPLVFEAQLSLKMAQDDVTSLAELLQYACKKPLSDSSINIIIECLEKLSEDIDVKIAKSVMWSLCELRRPLPSYHALLIHCWNVITENIKQCSYTEIDGLLSWMVKKVQQKQTHFYHEGFADSCVRYVVDKDCGFEEGTWILRKLTRLGHINISLIDYIGEKIVNNPQIVKDCKAGALLSVVSGMAAAEYKPVGWNSIQEALMTNTALISKERMEFPWLRLALDFAVLDIFCPDLLRYVFGEEFLQQFLSRDYNLLDNLQLLLLHQAVVTLYPSYSGVLPPQNIIDMVKKYNGDHVQQFPLQAALEKGLGGGSYVWTRLLTKLGHFIDHLVVMRKGGYPVALNQISSNSASKTYVEDLLVPSDSQIILVLCMPASYYAVNCQRLRPVPSLTVHTLEALGYSVVPVSLQHWMNLPDYEKIPYLMQNIKMKCESVDSNEASIVH</sequence>
<dbReference type="AlphaFoldDB" id="A0A2J7QCW9"/>
<gene>
    <name evidence="1" type="ORF">B7P43_G16603</name>
</gene>
<protein>
    <recommendedName>
        <fullName evidence="3">RAP domain-containing protein</fullName>
    </recommendedName>
</protein>
<dbReference type="OrthoDB" id="443524at2759"/>